<dbReference type="GO" id="GO:0003700">
    <property type="term" value="F:DNA-binding transcription factor activity"/>
    <property type="evidence" value="ECO:0007669"/>
    <property type="project" value="TreeGrafter"/>
</dbReference>
<keyword evidence="1" id="KW-0805">Transcription regulation</keyword>
<dbReference type="InterPro" id="IPR000843">
    <property type="entry name" value="HTH_LacI"/>
</dbReference>
<dbReference type="RefSeq" id="WP_094943438.1">
    <property type="nucleotide sequence ID" value="NZ_NOKQ01000220.1"/>
</dbReference>
<dbReference type="SUPFAM" id="SSF53822">
    <property type="entry name" value="Periplasmic binding protein-like I"/>
    <property type="match status" value="1"/>
</dbReference>
<keyword evidence="3" id="KW-0804">Transcription</keyword>
<reference evidence="5 6" key="1">
    <citation type="submission" date="2017-07" db="EMBL/GenBank/DDBJ databases">
        <title>Tetzosporium hominis gen.nov. sp.nov.</title>
        <authorList>
            <person name="Tetz G."/>
            <person name="Tetz V."/>
        </authorList>
    </citation>
    <scope>NUCLEOTIDE SEQUENCE [LARGE SCALE GENOMIC DNA]</scope>
    <source>
        <strain evidence="5 6">VT-49</strain>
    </source>
</reference>
<dbReference type="Proteomes" id="UP000217065">
    <property type="component" value="Unassembled WGS sequence"/>
</dbReference>
<dbReference type="PANTHER" id="PTHR30146:SF109">
    <property type="entry name" value="HTH-TYPE TRANSCRIPTIONAL REGULATOR GALS"/>
    <property type="match status" value="1"/>
</dbReference>
<protein>
    <recommendedName>
        <fullName evidence="4">HTH lacI-type domain-containing protein</fullName>
    </recommendedName>
</protein>
<evidence type="ECO:0000256" key="2">
    <source>
        <dbReference type="ARBA" id="ARBA00023125"/>
    </source>
</evidence>
<dbReference type="PRINTS" id="PR00036">
    <property type="entry name" value="HTHLACI"/>
</dbReference>
<evidence type="ECO:0000259" key="4">
    <source>
        <dbReference type="PROSITE" id="PS50932"/>
    </source>
</evidence>
<dbReference type="EMBL" id="NOKQ01000220">
    <property type="protein sequence ID" value="OZS77574.1"/>
    <property type="molecule type" value="Genomic_DNA"/>
</dbReference>
<sequence length="330" mass="36561">MVSSKDVAKFAGVSQTTVSRVLNAPETVKEKTRQRVLDAIETLNYHPNAIARSLVSNSTRSIALVSGPLHNPFFADSVTAIIQFARLQGYQVTVHFEDLGSNESVFESLAKSKVDGMILSSIYLEDPIFSKLSRFGIPFVFFNRKPVEPSHFVEIDNLQAGRLGARHLLDLGHRHIAWVGGPQTMSTFAGRYAGFREVMNENGYVTKPSWTVVTDTSPQHIHKQMIRLLKEKEKPTAIFAATDSIAIYVLDVLKSMGYRVPEDISVLGIDNVTWSSHSSFNLTTIGATYPKNLGQIGVETLFSIMESPSEKWIQKTLPVHLIPRGTTASI</sequence>
<keyword evidence="2" id="KW-0238">DNA-binding</keyword>
<evidence type="ECO:0000256" key="1">
    <source>
        <dbReference type="ARBA" id="ARBA00023015"/>
    </source>
</evidence>
<keyword evidence="6" id="KW-1185">Reference proteome</keyword>
<proteinExistence type="predicted"/>
<dbReference type="Gene3D" id="3.40.50.2300">
    <property type="match status" value="2"/>
</dbReference>
<dbReference type="InterPro" id="IPR028082">
    <property type="entry name" value="Peripla_BP_I"/>
</dbReference>
<dbReference type="Gene3D" id="1.10.260.40">
    <property type="entry name" value="lambda repressor-like DNA-binding domains"/>
    <property type="match status" value="1"/>
</dbReference>
<dbReference type="InterPro" id="IPR046335">
    <property type="entry name" value="LacI/GalR-like_sensor"/>
</dbReference>
<dbReference type="Pfam" id="PF13377">
    <property type="entry name" value="Peripla_BP_3"/>
    <property type="match status" value="1"/>
</dbReference>
<dbReference type="CDD" id="cd01392">
    <property type="entry name" value="HTH_LacI"/>
    <property type="match status" value="1"/>
</dbReference>
<accession>A0A264W1Z3</accession>
<dbReference type="OrthoDB" id="9796186at2"/>
<dbReference type="PROSITE" id="PS50932">
    <property type="entry name" value="HTH_LACI_2"/>
    <property type="match status" value="1"/>
</dbReference>
<feature type="domain" description="HTH lacI-type" evidence="4">
    <location>
        <begin position="2"/>
        <end position="56"/>
    </location>
</feature>
<dbReference type="InterPro" id="IPR010982">
    <property type="entry name" value="Lambda_DNA-bd_dom_sf"/>
</dbReference>
<dbReference type="CDD" id="cd06267">
    <property type="entry name" value="PBP1_LacI_sugar_binding-like"/>
    <property type="match status" value="1"/>
</dbReference>
<dbReference type="SMART" id="SM00354">
    <property type="entry name" value="HTH_LACI"/>
    <property type="match status" value="1"/>
</dbReference>
<evidence type="ECO:0000313" key="6">
    <source>
        <dbReference type="Proteomes" id="UP000217065"/>
    </source>
</evidence>
<dbReference type="GO" id="GO:0000976">
    <property type="term" value="F:transcription cis-regulatory region binding"/>
    <property type="evidence" value="ECO:0007669"/>
    <property type="project" value="TreeGrafter"/>
</dbReference>
<evidence type="ECO:0000256" key="3">
    <source>
        <dbReference type="ARBA" id="ARBA00023163"/>
    </source>
</evidence>
<dbReference type="PANTHER" id="PTHR30146">
    <property type="entry name" value="LACI-RELATED TRANSCRIPTIONAL REPRESSOR"/>
    <property type="match status" value="1"/>
</dbReference>
<dbReference type="Pfam" id="PF00356">
    <property type="entry name" value="LacI"/>
    <property type="match status" value="1"/>
</dbReference>
<dbReference type="SUPFAM" id="SSF47413">
    <property type="entry name" value="lambda repressor-like DNA-binding domains"/>
    <property type="match status" value="1"/>
</dbReference>
<comment type="caution">
    <text evidence="5">The sequence shown here is derived from an EMBL/GenBank/DDBJ whole genome shotgun (WGS) entry which is preliminary data.</text>
</comment>
<dbReference type="AlphaFoldDB" id="A0A264W1Z3"/>
<organism evidence="5 6">
    <name type="scientific">Tetzosporium hominis</name>
    <dbReference type="NCBI Taxonomy" id="2020506"/>
    <lineage>
        <taxon>Bacteria</taxon>
        <taxon>Bacillati</taxon>
        <taxon>Bacillota</taxon>
        <taxon>Bacilli</taxon>
        <taxon>Bacillales</taxon>
        <taxon>Caryophanaceae</taxon>
        <taxon>Tetzosporium</taxon>
    </lineage>
</organism>
<evidence type="ECO:0000313" key="5">
    <source>
        <dbReference type="EMBL" id="OZS77574.1"/>
    </source>
</evidence>
<name>A0A264W1Z3_9BACL</name>
<gene>
    <name evidence="5" type="ORF">CF394_10195</name>
</gene>